<dbReference type="RefSeq" id="WP_166636438.1">
    <property type="nucleotide sequence ID" value="NZ_SOAZ01000017.1"/>
</dbReference>
<feature type="region of interest" description="Disordered" evidence="1">
    <location>
        <begin position="27"/>
        <end position="54"/>
    </location>
</feature>
<name>A0A4R7KEA5_9CLOT</name>
<evidence type="ECO:0000313" key="2">
    <source>
        <dbReference type="EMBL" id="TDT51891.1"/>
    </source>
</evidence>
<keyword evidence="3" id="KW-1185">Reference proteome</keyword>
<dbReference type="EMBL" id="SOAZ01000017">
    <property type="protein sequence ID" value="TDT51891.1"/>
    <property type="molecule type" value="Genomic_DNA"/>
</dbReference>
<dbReference type="Proteomes" id="UP000295325">
    <property type="component" value="Unassembled WGS sequence"/>
</dbReference>
<feature type="compositionally biased region" description="Basic and acidic residues" evidence="1">
    <location>
        <begin position="31"/>
        <end position="47"/>
    </location>
</feature>
<protein>
    <submittedName>
        <fullName evidence="2">Uncharacterized protein</fullName>
    </submittedName>
</protein>
<evidence type="ECO:0000313" key="3">
    <source>
        <dbReference type="Proteomes" id="UP000295325"/>
    </source>
</evidence>
<sequence length="54" mass="6392">MENREKRRRILQDDIRDEMKRNLAFGPDNVSLKRSDGENTAKSRVLEDITEEES</sequence>
<proteinExistence type="predicted"/>
<accession>A0A4R7KEA5</accession>
<organism evidence="2 3">
    <name type="scientific">Fonticella tunisiensis</name>
    <dbReference type="NCBI Taxonomy" id="1096341"/>
    <lineage>
        <taxon>Bacteria</taxon>
        <taxon>Bacillati</taxon>
        <taxon>Bacillota</taxon>
        <taxon>Clostridia</taxon>
        <taxon>Eubacteriales</taxon>
        <taxon>Clostridiaceae</taxon>
        <taxon>Fonticella</taxon>
    </lineage>
</organism>
<reference evidence="2 3" key="1">
    <citation type="submission" date="2019-03" db="EMBL/GenBank/DDBJ databases">
        <title>Genomic Encyclopedia of Type Strains, Phase IV (KMG-IV): sequencing the most valuable type-strain genomes for metagenomic binning, comparative biology and taxonomic classification.</title>
        <authorList>
            <person name="Goeker M."/>
        </authorList>
    </citation>
    <scope>NUCLEOTIDE SEQUENCE [LARGE SCALE GENOMIC DNA]</scope>
    <source>
        <strain evidence="2 3">DSM 24455</strain>
    </source>
</reference>
<dbReference type="AlphaFoldDB" id="A0A4R7KEA5"/>
<evidence type="ECO:0000256" key="1">
    <source>
        <dbReference type="SAM" id="MobiDB-lite"/>
    </source>
</evidence>
<gene>
    <name evidence="2" type="ORF">EDD71_11727</name>
</gene>
<comment type="caution">
    <text evidence="2">The sequence shown here is derived from an EMBL/GenBank/DDBJ whole genome shotgun (WGS) entry which is preliminary data.</text>
</comment>